<evidence type="ECO:0000313" key="4">
    <source>
        <dbReference type="Proteomes" id="UP000027138"/>
    </source>
</evidence>
<comment type="cofactor">
    <cofactor evidence="1">
        <name>a divalent metal cation</name>
        <dbReference type="ChEBI" id="CHEBI:60240"/>
    </cofactor>
</comment>
<keyword evidence="4" id="KW-1185">Reference proteome</keyword>
<dbReference type="InterPro" id="IPR006941">
    <property type="entry name" value="RNase_CAF1"/>
</dbReference>
<dbReference type="SUPFAM" id="SSF53098">
    <property type="entry name" value="Ribonuclease H-like"/>
    <property type="match status" value="1"/>
</dbReference>
<dbReference type="GO" id="GO:0000175">
    <property type="term" value="F:3'-5'-RNA exonuclease activity"/>
    <property type="evidence" value="ECO:0007669"/>
    <property type="project" value="TreeGrafter"/>
</dbReference>
<organism evidence="3 4">
    <name type="scientific">Jatropha curcas</name>
    <name type="common">Barbados nut</name>
    <dbReference type="NCBI Taxonomy" id="180498"/>
    <lineage>
        <taxon>Eukaryota</taxon>
        <taxon>Viridiplantae</taxon>
        <taxon>Streptophyta</taxon>
        <taxon>Embryophyta</taxon>
        <taxon>Tracheophyta</taxon>
        <taxon>Spermatophyta</taxon>
        <taxon>Magnoliopsida</taxon>
        <taxon>eudicotyledons</taxon>
        <taxon>Gunneridae</taxon>
        <taxon>Pentapetalae</taxon>
        <taxon>rosids</taxon>
        <taxon>fabids</taxon>
        <taxon>Malpighiales</taxon>
        <taxon>Euphorbiaceae</taxon>
        <taxon>Crotonoideae</taxon>
        <taxon>Jatropheae</taxon>
        <taxon>Jatropha</taxon>
    </lineage>
</organism>
<dbReference type="Pfam" id="PF04857">
    <property type="entry name" value="CAF1"/>
    <property type="match status" value="1"/>
</dbReference>
<evidence type="ECO:0000313" key="3">
    <source>
        <dbReference type="EMBL" id="KDP25970.1"/>
    </source>
</evidence>
<protein>
    <submittedName>
        <fullName evidence="3">Uncharacterized protein</fullName>
    </submittedName>
</protein>
<dbReference type="AlphaFoldDB" id="A0A067K130"/>
<dbReference type="InterPro" id="IPR036397">
    <property type="entry name" value="RNaseH_sf"/>
</dbReference>
<gene>
    <name evidence="3" type="ORF">JCGZ_22700</name>
</gene>
<proteinExistence type="inferred from homology"/>
<evidence type="ECO:0000256" key="2">
    <source>
        <dbReference type="ARBA" id="ARBA00008372"/>
    </source>
</evidence>
<name>A0A067K130_JATCU</name>
<dbReference type="Proteomes" id="UP000027138">
    <property type="component" value="Unassembled WGS sequence"/>
</dbReference>
<dbReference type="InterPro" id="IPR012337">
    <property type="entry name" value="RNaseH-like_sf"/>
</dbReference>
<evidence type="ECO:0000256" key="1">
    <source>
        <dbReference type="ARBA" id="ARBA00001968"/>
    </source>
</evidence>
<comment type="similarity">
    <text evidence="2">Belongs to the CAF1 family.</text>
</comment>
<dbReference type="EMBL" id="KK914941">
    <property type="protein sequence ID" value="KDP25970.1"/>
    <property type="molecule type" value="Genomic_DNA"/>
</dbReference>
<dbReference type="OrthoDB" id="1432093at2759"/>
<dbReference type="STRING" id="180498.A0A067K130"/>
<sequence>MSKQWPLRALSRALSRVYSSSSSSSSFPLKHVTKSNFESALAKLKSHVGAADFIAIDLEMTGITSAPWRESLEYDRFDVRYLKAKDSAEKFAIVQFGVCPFRWDSHRHSFIAHPHNFFIFPRQELATDGPSYEFLCQTTSMDFLAKYQFDFNACIYEGVSYLSRGQEEEALRRLYSRYESDGMLDNLNDVRDLPLASVTNILFSERMTKRLREWRDGLLREGNGGFQFQGSFNNSRQQLQTIFYKMRPALCLSGFTSHQLKLIQMVVKKHFKDLAYVHVNVESSCLQQLVVCTESEDDKDLLMKQVKDECREKAEMKIKDAVGFRHVIDLLSSAQKLIVGHNCFLDIAHIYSKFFGPLPLTAEEFVASVNKHFPHIVDTKILLNANDVLLRRMKKSRTSLSSAFRLLCPEIALGSNDSSDIAFDRQVNVEVQVDDTRFSKLSSGVKHEAGYDAFMTGCVFAQACSHLGIDFDLQLSSDNLAHNEKLQKHVNLLYLSWFNGDIINLRTGNRIAESLVTNNIKKRHTKILFENIVLIWRFPSTLKASEIRECICKVFGQNSVTSIYKVDETAVLVQFSKSELVSDFLVLKEELDRSNDVISVFHPLSKLLEGGNTCAAEYETYKEICSSPFSKVLFADQAAAVGIGSQTKLVESKVVAQSQEQETAVKKSKAVKQRVIDDLLSGQSSCTEVIDSFYIGQVKQIGATNL</sequence>
<dbReference type="Gene3D" id="3.30.420.10">
    <property type="entry name" value="Ribonuclease H-like superfamily/Ribonuclease H"/>
    <property type="match status" value="2"/>
</dbReference>
<dbReference type="PANTHER" id="PTHR15092">
    <property type="entry name" value="POLY A -SPECIFIC RIBONUCLEASE/TARGET OF EGR1, MEMBER 1"/>
    <property type="match status" value="1"/>
</dbReference>
<reference evidence="3 4" key="1">
    <citation type="journal article" date="2014" name="PLoS ONE">
        <title>Global Analysis of Gene Expression Profiles in Physic Nut (Jatropha curcas L.) Seedlings Exposed to Salt Stress.</title>
        <authorList>
            <person name="Zhang L."/>
            <person name="Zhang C."/>
            <person name="Wu P."/>
            <person name="Chen Y."/>
            <person name="Li M."/>
            <person name="Jiang H."/>
            <person name="Wu G."/>
        </authorList>
    </citation>
    <scope>NUCLEOTIDE SEQUENCE [LARGE SCALE GENOMIC DNA]</scope>
    <source>
        <strain evidence="4">cv. GZQX0401</strain>
        <tissue evidence="3">Young leaves</tissue>
    </source>
</reference>
<dbReference type="KEGG" id="jcu:105645304"/>
<accession>A0A067K130</accession>
<dbReference type="GO" id="GO:0003723">
    <property type="term" value="F:RNA binding"/>
    <property type="evidence" value="ECO:0007669"/>
    <property type="project" value="TreeGrafter"/>
</dbReference>
<dbReference type="InterPro" id="IPR051181">
    <property type="entry name" value="CAF1_poly(A)_ribonucleases"/>
</dbReference>
<dbReference type="PANTHER" id="PTHR15092:SF22">
    <property type="entry name" value="POLY(A)-SPECIFIC RIBONUCLEASE PNLDC1"/>
    <property type="match status" value="1"/>
</dbReference>